<reference evidence="1 2" key="1">
    <citation type="journal article" date="2012" name="J. Bacteriol.">
        <title>Complete Genome Sequence of Mycobacterium vaccae Type Strain ATCC 25954.</title>
        <authorList>
            <person name="Ho Y.S."/>
            <person name="Adroub S.A."/>
            <person name="Abadi M."/>
            <person name="Al Alwan B."/>
            <person name="Alkhateeb R."/>
            <person name="Gao G."/>
            <person name="Ragab A."/>
            <person name="Ali S."/>
            <person name="van Soolingen D."/>
            <person name="Bitter W."/>
            <person name="Pain A."/>
            <person name="Abdallah A.M."/>
        </authorList>
    </citation>
    <scope>NUCLEOTIDE SEQUENCE [LARGE SCALE GENOMIC DNA]</scope>
    <source>
        <strain evidence="1 2">ATCC 25954</strain>
    </source>
</reference>
<name>K0USL2_MYCVA</name>
<dbReference type="Pfam" id="PF06314">
    <property type="entry name" value="ADC"/>
    <property type="match status" value="1"/>
</dbReference>
<dbReference type="EMBL" id="ALQA01000017">
    <property type="protein sequence ID" value="EJZ10132.1"/>
    <property type="molecule type" value="Genomic_DNA"/>
</dbReference>
<evidence type="ECO:0000313" key="2">
    <source>
        <dbReference type="Proteomes" id="UP000006072"/>
    </source>
</evidence>
<gene>
    <name evidence="1" type="ORF">MVAC_10402</name>
</gene>
<organism evidence="1 2">
    <name type="scientific">Mycolicibacterium vaccae ATCC 25954</name>
    <dbReference type="NCBI Taxonomy" id="1194972"/>
    <lineage>
        <taxon>Bacteria</taxon>
        <taxon>Bacillati</taxon>
        <taxon>Actinomycetota</taxon>
        <taxon>Actinomycetes</taxon>
        <taxon>Mycobacteriales</taxon>
        <taxon>Mycobacteriaceae</taxon>
        <taxon>Mycolicibacterium</taxon>
    </lineage>
</organism>
<sequence length="234" mass="25563">MYTASIRVDARDLKGILPQDLHPLPGFEDVVTIGFNKFAAPESNIRPYNELTIGTPAMLRTPARKVTGHYVIQMFLGSAAPESAVSPIMAGHHLLGMPKREGEFTVNGDFDEAVAIQVRRHGIDIVNADIVKGGAPAEPTALARMVEEVAFVLKAIPKADGPGWDVLQLAGQPLETSDNYDVHDCRGAHITFADNRITLDTGRALHVKEVLSATFTHMDFMLGWRGIVHDYLTK</sequence>
<protein>
    <submittedName>
        <fullName evidence="1">Acetoacetate decarboxylase</fullName>
    </submittedName>
</protein>
<dbReference type="GO" id="GO:0016829">
    <property type="term" value="F:lyase activity"/>
    <property type="evidence" value="ECO:0007669"/>
    <property type="project" value="InterPro"/>
</dbReference>
<accession>K0USL2</accession>
<dbReference type="AlphaFoldDB" id="K0USL2"/>
<evidence type="ECO:0000313" key="1">
    <source>
        <dbReference type="EMBL" id="EJZ10132.1"/>
    </source>
</evidence>
<dbReference type="PATRIC" id="fig|1194972.3.peg.2084"/>
<dbReference type="Proteomes" id="UP000006072">
    <property type="component" value="Unassembled WGS sequence"/>
</dbReference>
<keyword evidence="2" id="KW-1185">Reference proteome</keyword>
<dbReference type="HOGENOM" id="CLU_1184006_0_0_11"/>
<dbReference type="Gene3D" id="2.40.400.10">
    <property type="entry name" value="Acetoacetate decarboxylase-like"/>
    <property type="match status" value="1"/>
</dbReference>
<dbReference type="InterPro" id="IPR010451">
    <property type="entry name" value="Acetoacetate_decarboxylase"/>
</dbReference>
<proteinExistence type="predicted"/>
<dbReference type="InterPro" id="IPR023375">
    <property type="entry name" value="ADC_dom_sf"/>
</dbReference>
<comment type="caution">
    <text evidence="1">The sequence shown here is derived from an EMBL/GenBank/DDBJ whole genome shotgun (WGS) entry which is preliminary data.</text>
</comment>
<dbReference type="SUPFAM" id="SSF160104">
    <property type="entry name" value="Acetoacetate decarboxylase-like"/>
    <property type="match status" value="1"/>
</dbReference>